<accession>A0A366KAL5</accession>
<gene>
    <name evidence="1" type="ORF">CRD59_07460</name>
</gene>
<evidence type="ECO:0000313" key="1">
    <source>
        <dbReference type="EMBL" id="RBP98744.1"/>
    </source>
</evidence>
<comment type="caution">
    <text evidence="1">The sequence shown here is derived from an EMBL/GenBank/DDBJ whole genome shotgun (WGS) entry which is preliminary data.</text>
</comment>
<sequence>MRSITPEEARTTDRDAIDAWKHALDQRCGLDRRQRRLIRETISRDLPCRDAIVCACMDPSLPTESLERMACDPQDDRALRDLARTLDSAFTRGIRLDRPALAHADRLLEQLADPDDRKAAQPIAISAYLAWMQDDRTLAADQAARALHIDSGLTLAGIVLAAIAHHVHPVIIE</sequence>
<organism evidence="1 2">
    <name type="scientific">Bifidobacterium xylocopae</name>
    <dbReference type="NCBI Taxonomy" id="2493119"/>
    <lineage>
        <taxon>Bacteria</taxon>
        <taxon>Bacillati</taxon>
        <taxon>Actinomycetota</taxon>
        <taxon>Actinomycetes</taxon>
        <taxon>Bifidobacteriales</taxon>
        <taxon>Bifidobacteriaceae</taxon>
        <taxon>Bifidobacterium</taxon>
    </lineage>
</organism>
<dbReference type="AlphaFoldDB" id="A0A366KAL5"/>
<name>A0A366KAL5_9BIFI</name>
<reference evidence="1 2" key="1">
    <citation type="submission" date="2017-10" db="EMBL/GenBank/DDBJ databases">
        <title>Bifidobacterium xylocopum sp. nov. and Bifidobacterium aemilianum sp. nov., from the carpenter bee (Xylocopa violacea) digestive tract.</title>
        <authorList>
            <person name="Alberoni D."/>
            <person name="Baffoni L."/>
            <person name="Di Gioia D."/>
            <person name="Gaggia F."/>
            <person name="Biavati B."/>
        </authorList>
    </citation>
    <scope>NUCLEOTIDE SEQUENCE [LARGE SCALE GENOMIC DNA]</scope>
    <source>
        <strain evidence="1 2">XV2</strain>
    </source>
</reference>
<dbReference type="EMBL" id="PDCH01000027">
    <property type="protein sequence ID" value="RBP98744.1"/>
    <property type="molecule type" value="Genomic_DNA"/>
</dbReference>
<keyword evidence="2" id="KW-1185">Reference proteome</keyword>
<evidence type="ECO:0008006" key="3">
    <source>
        <dbReference type="Google" id="ProtNLM"/>
    </source>
</evidence>
<protein>
    <recommendedName>
        <fullName evidence="3">DUF4192 domain-containing protein</fullName>
    </recommendedName>
</protein>
<evidence type="ECO:0000313" key="2">
    <source>
        <dbReference type="Proteomes" id="UP000252345"/>
    </source>
</evidence>
<dbReference type="RefSeq" id="WP_113854059.1">
    <property type="nucleotide sequence ID" value="NZ_PDCH01000027.1"/>
</dbReference>
<dbReference type="Proteomes" id="UP000252345">
    <property type="component" value="Unassembled WGS sequence"/>
</dbReference>
<proteinExistence type="predicted"/>